<keyword evidence="9" id="KW-0460">Magnesium</keyword>
<dbReference type="GO" id="GO:0004048">
    <property type="term" value="F:anthranilate phosphoribosyltransferase activity"/>
    <property type="evidence" value="ECO:0007669"/>
    <property type="project" value="UniProtKB-UniRule"/>
</dbReference>
<feature type="binding site" evidence="9">
    <location>
        <position position="247"/>
    </location>
    <ligand>
        <name>Mg(2+)</name>
        <dbReference type="ChEBI" id="CHEBI:18420"/>
        <label>2</label>
    </ligand>
</feature>
<dbReference type="InterPro" id="IPR000312">
    <property type="entry name" value="Glycosyl_Trfase_fam3"/>
</dbReference>
<keyword evidence="4 9" id="KW-0808">Transferase</keyword>
<dbReference type="Pfam" id="PF00591">
    <property type="entry name" value="Glycos_transf_3"/>
    <property type="match status" value="1"/>
</dbReference>
<dbReference type="GO" id="GO:0000287">
    <property type="term" value="F:magnesium ion binding"/>
    <property type="evidence" value="ECO:0007669"/>
    <property type="project" value="UniProtKB-UniRule"/>
</dbReference>
<dbReference type="AlphaFoldDB" id="A0A0R2FX73"/>
<organism evidence="12 13">
    <name type="scientific">Liquorilactobacillus mali</name>
    <dbReference type="NCBI Taxonomy" id="1618"/>
    <lineage>
        <taxon>Bacteria</taxon>
        <taxon>Bacillati</taxon>
        <taxon>Bacillota</taxon>
        <taxon>Bacilli</taxon>
        <taxon>Lactobacillales</taxon>
        <taxon>Lactobacillaceae</taxon>
        <taxon>Liquorilactobacillus</taxon>
    </lineage>
</organism>
<evidence type="ECO:0000256" key="1">
    <source>
        <dbReference type="ARBA" id="ARBA00004907"/>
    </source>
</evidence>
<feature type="binding site" evidence="9">
    <location>
        <position position="101"/>
    </location>
    <ligand>
        <name>anthranilate</name>
        <dbReference type="ChEBI" id="CHEBI:16567"/>
        <label>1</label>
    </ligand>
</feature>
<dbReference type="InterPro" id="IPR017459">
    <property type="entry name" value="Glycosyl_Trfase_fam3_N_dom"/>
</dbReference>
<evidence type="ECO:0000256" key="3">
    <source>
        <dbReference type="ARBA" id="ARBA00022676"/>
    </source>
</evidence>
<dbReference type="STRING" id="1618.IV36_GL000331"/>
<feature type="binding site" evidence="9">
    <location>
        <begin position="129"/>
        <end position="137"/>
    </location>
    <ligand>
        <name>5-phospho-alpha-D-ribose 1-diphosphate</name>
        <dbReference type="ChEBI" id="CHEBI:58017"/>
    </ligand>
</feature>
<comment type="similarity">
    <text evidence="9">Belongs to the anthranilate phosphoribosyltransferase family.</text>
</comment>
<comment type="cofactor">
    <cofactor evidence="9">
        <name>Mg(2+)</name>
        <dbReference type="ChEBI" id="CHEBI:18420"/>
    </cofactor>
    <text evidence="9">Binds 2 magnesium ions per monomer.</text>
</comment>
<dbReference type="Gene3D" id="1.20.970.10">
    <property type="entry name" value="Transferase, Pyrimidine Nucleoside Phosphorylase, Chain C"/>
    <property type="match status" value="1"/>
</dbReference>
<evidence type="ECO:0000313" key="13">
    <source>
        <dbReference type="Proteomes" id="UP000051727"/>
    </source>
</evidence>
<reference evidence="12 13" key="1">
    <citation type="journal article" date="2015" name="Genome Announc.">
        <title>Expanding the biotechnology potential of lactobacilli through comparative genomics of 213 strains and associated genera.</title>
        <authorList>
            <person name="Sun Z."/>
            <person name="Harris H.M."/>
            <person name="McCann A."/>
            <person name="Guo C."/>
            <person name="Argimon S."/>
            <person name="Zhang W."/>
            <person name="Yang X."/>
            <person name="Jeffery I.B."/>
            <person name="Cooney J.C."/>
            <person name="Kagawa T.F."/>
            <person name="Liu W."/>
            <person name="Song Y."/>
            <person name="Salvetti E."/>
            <person name="Wrobel A."/>
            <person name="Rasinkangas P."/>
            <person name="Parkhill J."/>
            <person name="Rea M.C."/>
            <person name="O'Sullivan O."/>
            <person name="Ritari J."/>
            <person name="Douillard F.P."/>
            <person name="Paul Ross R."/>
            <person name="Yang R."/>
            <person name="Briner A.E."/>
            <person name="Felis G.E."/>
            <person name="de Vos W.M."/>
            <person name="Barrangou R."/>
            <person name="Klaenhammer T.R."/>
            <person name="Caufield P.W."/>
            <person name="Cui Y."/>
            <person name="Zhang H."/>
            <person name="O'Toole P.W."/>
        </authorList>
    </citation>
    <scope>NUCLEOTIDE SEQUENCE [LARGE SCALE GENOMIC DNA]</scope>
    <source>
        <strain evidence="12 13">ATCC 27304</strain>
    </source>
</reference>
<dbReference type="GO" id="GO:0005829">
    <property type="term" value="C:cytosol"/>
    <property type="evidence" value="ECO:0007669"/>
    <property type="project" value="TreeGrafter"/>
</dbReference>
<feature type="binding site" evidence="9">
    <location>
        <begin position="104"/>
        <end position="105"/>
    </location>
    <ligand>
        <name>5-phospho-alpha-D-ribose 1-diphosphate</name>
        <dbReference type="ChEBI" id="CHEBI:58017"/>
    </ligand>
</feature>
<evidence type="ECO:0000256" key="7">
    <source>
        <dbReference type="ARBA" id="ARBA00052328"/>
    </source>
</evidence>
<comment type="caution">
    <text evidence="9">Lacks conserved residue(s) required for the propagation of feature annotation.</text>
</comment>
<keyword evidence="6 9" id="KW-0057">Aromatic amino acid biosynthesis</keyword>
<dbReference type="Gene3D" id="3.40.1030.10">
    <property type="entry name" value="Nucleoside phosphorylase/phosphoribosyltransferase catalytic domain"/>
    <property type="match status" value="1"/>
</dbReference>
<dbReference type="GO" id="GO:0000162">
    <property type="term" value="P:L-tryptophan biosynthetic process"/>
    <property type="evidence" value="ECO:0007669"/>
    <property type="project" value="UniProtKB-UniRule"/>
</dbReference>
<evidence type="ECO:0000256" key="8">
    <source>
        <dbReference type="ARBA" id="ARBA00061188"/>
    </source>
</evidence>
<feature type="binding site" evidence="9">
    <location>
        <position position="132"/>
    </location>
    <ligand>
        <name>anthranilate</name>
        <dbReference type="ChEBI" id="CHEBI:16567"/>
        <label>1</label>
    </ligand>
</feature>
<keyword evidence="9" id="KW-0479">Metal-binding</keyword>
<dbReference type="EMBL" id="JQAR01000011">
    <property type="protein sequence ID" value="KRN29916.1"/>
    <property type="molecule type" value="Genomic_DNA"/>
</dbReference>
<evidence type="ECO:0000256" key="4">
    <source>
        <dbReference type="ARBA" id="ARBA00022679"/>
    </source>
</evidence>
<dbReference type="OrthoDB" id="9806430at2"/>
<comment type="function">
    <text evidence="9">Catalyzes the transfer of the phosphoribosyl group of 5-phosphorylribose-1-pyrophosphate (PRPP) to anthranilate to yield N-(5'-phosphoribosyl)-anthranilate (PRA).</text>
</comment>
<accession>A0A0R2FX73</accession>
<feature type="domain" description="Glycosyl transferase family 3" evidence="10">
    <location>
        <begin position="94"/>
        <end position="344"/>
    </location>
</feature>
<dbReference type="InterPro" id="IPR035902">
    <property type="entry name" value="Nuc_phospho_transferase"/>
</dbReference>
<dbReference type="EC" id="2.4.2.18" evidence="9"/>
<dbReference type="SUPFAM" id="SSF47648">
    <property type="entry name" value="Nucleoside phosphorylase/phosphoribosyltransferase N-terminal domain"/>
    <property type="match status" value="1"/>
</dbReference>
<dbReference type="UniPathway" id="UPA00035">
    <property type="reaction ID" value="UER00041"/>
</dbReference>
<evidence type="ECO:0000259" key="10">
    <source>
        <dbReference type="Pfam" id="PF00591"/>
    </source>
</evidence>
<feature type="binding site" evidence="9">
    <location>
        <position position="247"/>
    </location>
    <ligand>
        <name>Mg(2+)</name>
        <dbReference type="ChEBI" id="CHEBI:18420"/>
        <label>1</label>
    </ligand>
</feature>
<dbReference type="PATRIC" id="fig|1618.3.peg.331"/>
<comment type="subunit">
    <text evidence="9">Homodimer.</text>
</comment>
<dbReference type="Pfam" id="PF02885">
    <property type="entry name" value="Glycos_trans_3N"/>
    <property type="match status" value="1"/>
</dbReference>
<evidence type="ECO:0000256" key="9">
    <source>
        <dbReference type="HAMAP-Rule" id="MF_00211"/>
    </source>
</evidence>
<feature type="domain" description="Glycosyl transferase family 3 N-terminal" evidence="11">
    <location>
        <begin position="24"/>
        <end position="86"/>
    </location>
</feature>
<feature type="binding site" evidence="9">
    <location>
        <position position="101"/>
    </location>
    <ligand>
        <name>5-phospho-alpha-D-ribose 1-diphosphate</name>
        <dbReference type="ChEBI" id="CHEBI:58017"/>
    </ligand>
</feature>
<evidence type="ECO:0000256" key="6">
    <source>
        <dbReference type="ARBA" id="ARBA00023141"/>
    </source>
</evidence>
<comment type="caution">
    <text evidence="12">The sequence shown here is derived from an EMBL/GenBank/DDBJ whole genome shotgun (WGS) entry which is preliminary data.</text>
</comment>
<dbReference type="PANTHER" id="PTHR43285:SF2">
    <property type="entry name" value="ANTHRANILATE PHOSPHORIBOSYLTRANSFERASE"/>
    <property type="match status" value="1"/>
</dbReference>
<comment type="pathway">
    <text evidence="1 9">Amino-acid biosynthesis; L-tryptophan biosynthesis; L-tryptophan from chorismate: step 2/5.</text>
</comment>
<feature type="binding site" evidence="9">
    <location>
        <position position="141"/>
    </location>
    <ligand>
        <name>5-phospho-alpha-D-ribose 1-diphosphate</name>
        <dbReference type="ChEBI" id="CHEBI:58017"/>
    </ligand>
</feature>
<keyword evidence="2 9" id="KW-0028">Amino-acid biosynthesis</keyword>
<evidence type="ECO:0000259" key="11">
    <source>
        <dbReference type="Pfam" id="PF02885"/>
    </source>
</evidence>
<dbReference type="InterPro" id="IPR005940">
    <property type="entry name" value="Anthranilate_Pribosyl_Tfrase"/>
</dbReference>
<keyword evidence="5 9" id="KW-0822">Tryptophan biosynthesis</keyword>
<sequence>MADSFKTWVAHIEIILREDINMIKEAIKKVVSGSNLSYEEMNRVTDEIMSGKATDIQIAAFLTALAEKKETVDEIAGAAQSMREHALNFDSSQKETLEIVGTGGDNAHTFNISTTTAFVVSATGISVTKHGNRAASSLSGAADVLEALGAKINIDPKKSSEILDKIGICFLFAQEYHQAMRYVAKVRKELAFRTIFNILGPLANPAGAKMQLMGVYDDQLLQVIPGVMQRLGANSGMIVHGTDGLDEITLTGPTKVAEFNEKEIKNYELMPEQFGFHSCTEQDLVGGTPQENAKITRDILSGVTGPKRDVVLLNAAAAIHIVHPEVDFFEGIREAKEAIDSKRALAKLNDFIKLTNDDEVTV</sequence>
<comment type="similarity">
    <text evidence="8">In the C-terminal section; belongs to the anthranilate phosphoribosyltransferase family.</text>
</comment>
<feature type="binding site" evidence="9">
    <location>
        <position position="246"/>
    </location>
    <ligand>
        <name>Mg(2+)</name>
        <dbReference type="ChEBI" id="CHEBI:18420"/>
        <label>2</label>
    </ligand>
</feature>
<dbReference type="FunFam" id="3.40.1030.10:FF:000002">
    <property type="entry name" value="Anthranilate phosphoribosyltransferase"/>
    <property type="match status" value="1"/>
</dbReference>
<keyword evidence="3 9" id="KW-0328">Glycosyltransferase</keyword>
<gene>
    <name evidence="9" type="primary">trpD</name>
    <name evidence="12" type="ORF">IV36_GL000331</name>
</gene>
<dbReference type="PANTHER" id="PTHR43285">
    <property type="entry name" value="ANTHRANILATE PHOSPHORIBOSYLTRANSFERASE"/>
    <property type="match status" value="1"/>
</dbReference>
<feature type="binding site" evidence="9">
    <location>
        <position position="187"/>
    </location>
    <ligand>
        <name>anthranilate</name>
        <dbReference type="ChEBI" id="CHEBI:16567"/>
        <label>2</label>
    </ligand>
</feature>
<evidence type="ECO:0000313" key="12">
    <source>
        <dbReference type="EMBL" id="KRN29916.1"/>
    </source>
</evidence>
<feature type="binding site" evidence="9">
    <location>
        <position position="109"/>
    </location>
    <ligand>
        <name>5-phospho-alpha-D-ribose 1-diphosphate</name>
        <dbReference type="ChEBI" id="CHEBI:58017"/>
    </ligand>
</feature>
<feature type="binding site" evidence="9">
    <location>
        <position position="113"/>
    </location>
    <ligand>
        <name>Mg(2+)</name>
        <dbReference type="ChEBI" id="CHEBI:18420"/>
        <label>1</label>
    </ligand>
</feature>
<dbReference type="NCBIfam" id="TIGR01245">
    <property type="entry name" value="trpD"/>
    <property type="match status" value="1"/>
</dbReference>
<dbReference type="SUPFAM" id="SSF52418">
    <property type="entry name" value="Nucleoside phosphorylase/phosphoribosyltransferase catalytic domain"/>
    <property type="match status" value="1"/>
</dbReference>
<feature type="binding site" evidence="9">
    <location>
        <begin position="111"/>
        <end position="114"/>
    </location>
    <ligand>
        <name>5-phospho-alpha-D-ribose 1-diphosphate</name>
        <dbReference type="ChEBI" id="CHEBI:58017"/>
    </ligand>
</feature>
<evidence type="ECO:0000256" key="2">
    <source>
        <dbReference type="ARBA" id="ARBA00022605"/>
    </source>
</evidence>
<proteinExistence type="inferred from homology"/>
<dbReference type="Proteomes" id="UP000051727">
    <property type="component" value="Unassembled WGS sequence"/>
</dbReference>
<name>A0A0R2FX73_9LACO</name>
<protein>
    <recommendedName>
        <fullName evidence="9">Anthranilate phosphoribosyltransferase</fullName>
        <ecNumber evidence="9">2.4.2.18</ecNumber>
    </recommendedName>
</protein>
<evidence type="ECO:0000256" key="5">
    <source>
        <dbReference type="ARBA" id="ARBA00022822"/>
    </source>
</evidence>
<dbReference type="HAMAP" id="MF_00211">
    <property type="entry name" value="TrpD"/>
    <property type="match status" value="1"/>
</dbReference>
<comment type="catalytic activity">
    <reaction evidence="7 9">
        <text>N-(5-phospho-beta-D-ribosyl)anthranilate + diphosphate = 5-phospho-alpha-D-ribose 1-diphosphate + anthranilate</text>
        <dbReference type="Rhea" id="RHEA:11768"/>
        <dbReference type="ChEBI" id="CHEBI:16567"/>
        <dbReference type="ChEBI" id="CHEBI:18277"/>
        <dbReference type="ChEBI" id="CHEBI:33019"/>
        <dbReference type="ChEBI" id="CHEBI:58017"/>
        <dbReference type="EC" id="2.4.2.18"/>
    </reaction>
</comment>
<dbReference type="InterPro" id="IPR036320">
    <property type="entry name" value="Glycosyl_Trfase_fam3_N_dom_sf"/>
</dbReference>